<evidence type="ECO:0000313" key="3">
    <source>
        <dbReference type="EMBL" id="GFD55013.1"/>
    </source>
</evidence>
<sequence>AAATVEVGHQQRHSFADAVAVGEGVVAVLLAGAGCGGLAGRGRQGLQLRRRAVAVLAVLISSIQAAKADADGQRRPDAQQRHAPGKVAEAAGTHR</sequence>
<feature type="transmembrane region" description="Helical" evidence="2">
    <location>
        <begin position="18"/>
        <end position="40"/>
    </location>
</feature>
<gene>
    <name evidence="3" type="ORF">Tci_926982</name>
</gene>
<feature type="compositionally biased region" description="Basic and acidic residues" evidence="1">
    <location>
        <begin position="68"/>
        <end position="80"/>
    </location>
</feature>
<proteinExistence type="predicted"/>
<organism evidence="3">
    <name type="scientific">Tanacetum cinerariifolium</name>
    <name type="common">Dalmatian daisy</name>
    <name type="synonym">Chrysanthemum cinerariifolium</name>
    <dbReference type="NCBI Taxonomy" id="118510"/>
    <lineage>
        <taxon>Eukaryota</taxon>
        <taxon>Viridiplantae</taxon>
        <taxon>Streptophyta</taxon>
        <taxon>Embryophyta</taxon>
        <taxon>Tracheophyta</taxon>
        <taxon>Spermatophyta</taxon>
        <taxon>Magnoliopsida</taxon>
        <taxon>eudicotyledons</taxon>
        <taxon>Gunneridae</taxon>
        <taxon>Pentapetalae</taxon>
        <taxon>asterids</taxon>
        <taxon>campanulids</taxon>
        <taxon>Asterales</taxon>
        <taxon>Asteraceae</taxon>
        <taxon>Asteroideae</taxon>
        <taxon>Anthemideae</taxon>
        <taxon>Anthemidinae</taxon>
        <taxon>Tanacetum</taxon>
    </lineage>
</organism>
<evidence type="ECO:0000256" key="1">
    <source>
        <dbReference type="SAM" id="MobiDB-lite"/>
    </source>
</evidence>
<feature type="region of interest" description="Disordered" evidence="1">
    <location>
        <begin position="66"/>
        <end position="95"/>
    </location>
</feature>
<protein>
    <submittedName>
        <fullName evidence="3">Uncharacterized protein</fullName>
    </submittedName>
</protein>
<dbReference type="AlphaFoldDB" id="A0A699X7H4"/>
<keyword evidence="2" id="KW-0812">Transmembrane</keyword>
<accession>A0A699X7H4</accession>
<keyword evidence="2" id="KW-1133">Transmembrane helix</keyword>
<name>A0A699X7H4_TANCI</name>
<feature type="non-terminal residue" evidence="3">
    <location>
        <position position="95"/>
    </location>
</feature>
<evidence type="ECO:0000256" key="2">
    <source>
        <dbReference type="SAM" id="Phobius"/>
    </source>
</evidence>
<feature type="non-terminal residue" evidence="3">
    <location>
        <position position="1"/>
    </location>
</feature>
<keyword evidence="2" id="KW-0472">Membrane</keyword>
<reference evidence="3" key="1">
    <citation type="journal article" date="2019" name="Sci. Rep.">
        <title>Draft genome of Tanacetum cinerariifolium, the natural source of mosquito coil.</title>
        <authorList>
            <person name="Yamashiro T."/>
            <person name="Shiraishi A."/>
            <person name="Satake H."/>
            <person name="Nakayama K."/>
        </authorList>
    </citation>
    <scope>NUCLEOTIDE SEQUENCE</scope>
</reference>
<dbReference type="EMBL" id="BKCJ011813006">
    <property type="protein sequence ID" value="GFD55013.1"/>
    <property type="molecule type" value="Genomic_DNA"/>
</dbReference>
<comment type="caution">
    <text evidence="3">The sequence shown here is derived from an EMBL/GenBank/DDBJ whole genome shotgun (WGS) entry which is preliminary data.</text>
</comment>